<keyword evidence="1" id="KW-0812">Transmembrane</keyword>
<evidence type="ECO:0000256" key="1">
    <source>
        <dbReference type="SAM" id="Phobius"/>
    </source>
</evidence>
<dbReference type="Proteomes" id="UP000011081">
    <property type="component" value="Unassembled WGS sequence"/>
</dbReference>
<dbReference type="AlphaFoldDB" id="L2GRJ9"/>
<feature type="transmembrane region" description="Helical" evidence="1">
    <location>
        <begin position="56"/>
        <end position="79"/>
    </location>
</feature>
<dbReference type="InParanoid" id="L2GRJ9"/>
<keyword evidence="1" id="KW-1133">Transmembrane helix</keyword>
<dbReference type="RefSeq" id="XP_008075258.1">
    <property type="nucleotide sequence ID" value="XM_008077067.1"/>
</dbReference>
<sequence length="314" mass="36434">MIVSSIDDSDFSLGDLSAPFNISTDQSSYYGINYAGSYDSRNKSDAESGNFKYRRLLAILFFAGFLVFITGIIGLYITLRLYLRRKTKMFVNYLASDEMGEVAARYVDEGAKSSLVIMFSCTVNDEDCLFVIPLHQYSSELFEIYIRMPKEMIDRPYFYKLFWSTMLSYSKDQNNFLYIPYSNLKRKSVLPVKHLKAIYNFTGIIRNDLIYTANEFINIILNPLIFTYMNEIFTICIIDESYVDAVVYSCTDEQLVLNFSESFYFPEKMAARCFSHIIHTFTEKLKGGEIDELSKTADFCDSKVRMSFENEKNE</sequence>
<organism evidence="2 3">
    <name type="scientific">Vavraia culicis (isolate floridensis)</name>
    <name type="common">Microsporidian parasite</name>
    <dbReference type="NCBI Taxonomy" id="948595"/>
    <lineage>
        <taxon>Eukaryota</taxon>
        <taxon>Fungi</taxon>
        <taxon>Fungi incertae sedis</taxon>
        <taxon>Microsporidia</taxon>
        <taxon>Pleistophoridae</taxon>
        <taxon>Vavraia</taxon>
    </lineage>
</organism>
<proteinExistence type="predicted"/>
<accession>L2GRJ9</accession>
<evidence type="ECO:0000313" key="2">
    <source>
        <dbReference type="EMBL" id="ELA46281.1"/>
    </source>
</evidence>
<reference evidence="3" key="1">
    <citation type="submission" date="2011-03" db="EMBL/GenBank/DDBJ databases">
        <title>The genome sequence of Vavraia culicis strain floridensis.</title>
        <authorList>
            <consortium name="The Broad Institute Genome Sequencing Platform"/>
            <person name="Cuomo C."/>
            <person name="Becnel J."/>
            <person name="Sanscrainte N."/>
            <person name="Young S.K."/>
            <person name="Zeng Q."/>
            <person name="Gargeya S."/>
            <person name="Fitzgerald M."/>
            <person name="Haas B."/>
            <person name="Abouelleil A."/>
            <person name="Alvarado L."/>
            <person name="Arachchi H.M."/>
            <person name="Berlin A."/>
            <person name="Chapman S.B."/>
            <person name="Gearin G."/>
            <person name="Goldberg J."/>
            <person name="Griggs A."/>
            <person name="Gujja S."/>
            <person name="Hansen M."/>
            <person name="Heiman D."/>
            <person name="Howarth C."/>
            <person name="Larimer J."/>
            <person name="Lui A."/>
            <person name="MacDonald P.J.P."/>
            <person name="McCowen C."/>
            <person name="Montmayeur A."/>
            <person name="Murphy C."/>
            <person name="Neiman D."/>
            <person name="Pearson M."/>
            <person name="Priest M."/>
            <person name="Roberts A."/>
            <person name="Saif S."/>
            <person name="Shea T."/>
            <person name="Sisk P."/>
            <person name="Stolte C."/>
            <person name="Sykes S."/>
            <person name="Wortman J."/>
            <person name="Nusbaum C."/>
            <person name="Birren B."/>
        </authorList>
    </citation>
    <scope>NUCLEOTIDE SEQUENCE [LARGE SCALE GENOMIC DNA]</scope>
    <source>
        <strain evidence="3">floridensis</strain>
    </source>
</reference>
<name>L2GRJ9_VAVCU</name>
<dbReference type="VEuPathDB" id="MicrosporidiaDB:VCUG_02248"/>
<protein>
    <submittedName>
        <fullName evidence="2">Uncharacterized protein</fullName>
    </submittedName>
</protein>
<dbReference type="HOGENOM" id="CLU_837287_0_0_1"/>
<keyword evidence="1" id="KW-0472">Membrane</keyword>
<keyword evidence="3" id="KW-1185">Reference proteome</keyword>
<dbReference type="GeneID" id="19880112"/>
<dbReference type="EMBL" id="GL877453">
    <property type="protein sequence ID" value="ELA46281.1"/>
    <property type="molecule type" value="Genomic_DNA"/>
</dbReference>
<evidence type="ECO:0000313" key="3">
    <source>
        <dbReference type="Proteomes" id="UP000011081"/>
    </source>
</evidence>
<gene>
    <name evidence="2" type="ORF">VCUG_02248</name>
</gene>